<reference evidence="5" key="1">
    <citation type="submission" date="2023-03" db="EMBL/GenBank/DDBJ databases">
        <title>Actinorhabdospora filicis NBRC 111898.</title>
        <authorList>
            <person name="Ichikawa N."/>
            <person name="Sato H."/>
            <person name="Tonouchi N."/>
        </authorList>
    </citation>
    <scope>NUCLEOTIDE SEQUENCE</scope>
    <source>
        <strain evidence="5">NBRC 111898</strain>
    </source>
</reference>
<comment type="caution">
    <text evidence="5">The sequence shown here is derived from an EMBL/GenBank/DDBJ whole genome shotgun (WGS) entry which is preliminary data.</text>
</comment>
<keyword evidence="6" id="KW-1185">Reference proteome</keyword>
<evidence type="ECO:0000259" key="4">
    <source>
        <dbReference type="PROSITE" id="PS50893"/>
    </source>
</evidence>
<dbReference type="GO" id="GO:0016887">
    <property type="term" value="F:ATP hydrolysis activity"/>
    <property type="evidence" value="ECO:0007669"/>
    <property type="project" value="InterPro"/>
</dbReference>
<dbReference type="PANTHER" id="PTHR45772">
    <property type="entry name" value="CONSERVED COMPONENT OF ABC TRANSPORTER FOR NATURAL AMINO ACIDS-RELATED"/>
    <property type="match status" value="1"/>
</dbReference>
<dbReference type="GO" id="GO:0005524">
    <property type="term" value="F:ATP binding"/>
    <property type="evidence" value="ECO:0007669"/>
    <property type="project" value="UniProtKB-KW"/>
</dbReference>
<dbReference type="InterPro" id="IPR027417">
    <property type="entry name" value="P-loop_NTPase"/>
</dbReference>
<dbReference type="InterPro" id="IPR003439">
    <property type="entry name" value="ABC_transporter-like_ATP-bd"/>
</dbReference>
<sequence>MLELRGLSRVFGSLTAVDGVSLTVSSRHALIGPNGAGKSTLLHLAAGNVRPSAGRVLLDGRDVTRAGPGRRARLGLGRTFQTPALVDSADCGTNLRLGGRAPVSLDDVGLGGCERLPAGALPHGRRRLLEVAVALAGAPRVLLLDEPAAGLGDDDRALLLSVLRAVEVPVLLVEHDQAFVRAYADTVTVLHQGALLASGTPSTIAADADVAAVYQGAAC</sequence>
<keyword evidence="2" id="KW-0547">Nucleotide-binding</keyword>
<gene>
    <name evidence="5" type="ORF">Afil01_15660</name>
</gene>
<dbReference type="RefSeq" id="WP_285661920.1">
    <property type="nucleotide sequence ID" value="NZ_BSTX01000001.1"/>
</dbReference>
<dbReference type="Proteomes" id="UP001165079">
    <property type="component" value="Unassembled WGS sequence"/>
</dbReference>
<dbReference type="SUPFAM" id="SSF52540">
    <property type="entry name" value="P-loop containing nucleoside triphosphate hydrolases"/>
    <property type="match status" value="1"/>
</dbReference>
<feature type="domain" description="ABC transporter" evidence="4">
    <location>
        <begin position="2"/>
        <end position="217"/>
    </location>
</feature>
<name>A0A9W6W7P0_9ACTN</name>
<keyword evidence="1" id="KW-0813">Transport</keyword>
<keyword evidence="3" id="KW-0067">ATP-binding</keyword>
<evidence type="ECO:0000256" key="2">
    <source>
        <dbReference type="ARBA" id="ARBA00022741"/>
    </source>
</evidence>
<proteinExistence type="predicted"/>
<dbReference type="GO" id="GO:0005886">
    <property type="term" value="C:plasma membrane"/>
    <property type="evidence" value="ECO:0007669"/>
    <property type="project" value="TreeGrafter"/>
</dbReference>
<dbReference type="SMART" id="SM00382">
    <property type="entry name" value="AAA"/>
    <property type="match status" value="1"/>
</dbReference>
<dbReference type="Pfam" id="PF00005">
    <property type="entry name" value="ABC_tran"/>
    <property type="match status" value="1"/>
</dbReference>
<evidence type="ECO:0000256" key="1">
    <source>
        <dbReference type="ARBA" id="ARBA00022448"/>
    </source>
</evidence>
<dbReference type="PANTHER" id="PTHR45772:SF2">
    <property type="entry name" value="ABC TRANSPORTER ATP-BINDING PROTEIN"/>
    <property type="match status" value="1"/>
</dbReference>
<dbReference type="InterPro" id="IPR003593">
    <property type="entry name" value="AAA+_ATPase"/>
</dbReference>
<dbReference type="EMBL" id="BSTX01000001">
    <property type="protein sequence ID" value="GLZ76759.1"/>
    <property type="molecule type" value="Genomic_DNA"/>
</dbReference>
<protein>
    <recommendedName>
        <fullName evidence="4">ABC transporter domain-containing protein</fullName>
    </recommendedName>
</protein>
<dbReference type="Gene3D" id="3.40.50.300">
    <property type="entry name" value="P-loop containing nucleotide triphosphate hydrolases"/>
    <property type="match status" value="1"/>
</dbReference>
<dbReference type="InterPro" id="IPR051120">
    <property type="entry name" value="ABC_AA/LPS_Transport"/>
</dbReference>
<organism evidence="5 6">
    <name type="scientific">Actinorhabdospora filicis</name>
    <dbReference type="NCBI Taxonomy" id="1785913"/>
    <lineage>
        <taxon>Bacteria</taxon>
        <taxon>Bacillati</taxon>
        <taxon>Actinomycetota</taxon>
        <taxon>Actinomycetes</taxon>
        <taxon>Micromonosporales</taxon>
        <taxon>Micromonosporaceae</taxon>
        <taxon>Actinorhabdospora</taxon>
    </lineage>
</organism>
<dbReference type="AlphaFoldDB" id="A0A9W6W7P0"/>
<dbReference type="PROSITE" id="PS50893">
    <property type="entry name" value="ABC_TRANSPORTER_2"/>
    <property type="match status" value="1"/>
</dbReference>
<evidence type="ECO:0000313" key="6">
    <source>
        <dbReference type="Proteomes" id="UP001165079"/>
    </source>
</evidence>
<evidence type="ECO:0000256" key="3">
    <source>
        <dbReference type="ARBA" id="ARBA00022840"/>
    </source>
</evidence>
<evidence type="ECO:0000313" key="5">
    <source>
        <dbReference type="EMBL" id="GLZ76759.1"/>
    </source>
</evidence>
<accession>A0A9W6W7P0</accession>